<dbReference type="Pfam" id="PF13349">
    <property type="entry name" value="DUF4097"/>
    <property type="match status" value="1"/>
</dbReference>
<keyword evidence="3" id="KW-1185">Reference proteome</keyword>
<protein>
    <submittedName>
        <fullName evidence="2">DUF4097 family beta strand repeat-containing protein</fullName>
    </submittedName>
</protein>
<proteinExistence type="predicted"/>
<evidence type="ECO:0000313" key="3">
    <source>
        <dbReference type="Proteomes" id="UP000321816"/>
    </source>
</evidence>
<name>A0A5C7F1B0_9BACI</name>
<dbReference type="KEGG" id="ahal:FTX54_011130"/>
<dbReference type="OrthoDB" id="2588856at2"/>
<feature type="domain" description="DUF4097" evidence="1">
    <location>
        <begin position="47"/>
        <end position="274"/>
    </location>
</feature>
<dbReference type="InterPro" id="IPR025164">
    <property type="entry name" value="Toastrack_DUF4097"/>
</dbReference>
<sequence length="279" mass="30897">MNISVRILLIVISFLLIGAAGVLYAIDNYEPAQQEVLEERTLNEEIGEMEITVENSRVEFLPSTDDTSRIVLAGSSDDFTLRTEVSETRLEIEVEDRSQFFIFDFNRSSLLQVYVPEDGLDSLSAVSDNGAIQVEGILTEELTLEADNGRIELESVESESVDAETNNGRIELTDIEADMSVRTSNGRIIFTDVSGELQVRADNGRIDLTVGTLNFPVDLETNNGRIEIQTESEPANARIEARVDNGRIDVYGRNNEETIFGDGDVQIQLVSSNGRIVVE</sequence>
<dbReference type="AlphaFoldDB" id="A0A5C7F1B0"/>
<dbReference type="PANTHER" id="PTHR34094:SF1">
    <property type="entry name" value="PROTEIN FAM185A"/>
    <property type="match status" value="1"/>
</dbReference>
<organism evidence="2 3">
    <name type="scientific">Alkalicoccus halolimnae</name>
    <dbReference type="NCBI Taxonomy" id="1667239"/>
    <lineage>
        <taxon>Bacteria</taxon>
        <taxon>Bacillati</taxon>
        <taxon>Bacillota</taxon>
        <taxon>Bacilli</taxon>
        <taxon>Bacillales</taxon>
        <taxon>Bacillaceae</taxon>
        <taxon>Alkalicoccus</taxon>
    </lineage>
</organism>
<dbReference type="Proteomes" id="UP000321816">
    <property type="component" value="Chromosome"/>
</dbReference>
<reference evidence="2 3" key="1">
    <citation type="submission" date="2024-01" db="EMBL/GenBank/DDBJ databases">
        <title>Complete Genome Sequence of Alkalicoccus halolimnae BZ-SZ-XJ29T, a Moderately Halophilic Bacterium Isolated from a Salt Lake.</title>
        <authorList>
            <person name="Zhao B."/>
        </authorList>
    </citation>
    <scope>NUCLEOTIDE SEQUENCE [LARGE SCALE GENOMIC DNA]</scope>
    <source>
        <strain evidence="2 3">BZ-SZ-XJ29</strain>
    </source>
</reference>
<evidence type="ECO:0000259" key="1">
    <source>
        <dbReference type="Pfam" id="PF13349"/>
    </source>
</evidence>
<gene>
    <name evidence="2" type="ORF">FTX54_011130</name>
</gene>
<dbReference type="RefSeq" id="WP_147804729.1">
    <property type="nucleotide sequence ID" value="NZ_CP144914.1"/>
</dbReference>
<dbReference type="EMBL" id="CP144914">
    <property type="protein sequence ID" value="WWD78975.1"/>
    <property type="molecule type" value="Genomic_DNA"/>
</dbReference>
<evidence type="ECO:0000313" key="2">
    <source>
        <dbReference type="EMBL" id="WWD78975.1"/>
    </source>
</evidence>
<accession>A0A5C7F1B0</accession>
<dbReference type="PANTHER" id="PTHR34094">
    <property type="match status" value="1"/>
</dbReference>